<protein>
    <submittedName>
        <fullName evidence="3">Hypothetical_protein</fullName>
    </submittedName>
</protein>
<keyword evidence="1" id="KW-0472">Membrane</keyword>
<evidence type="ECO:0000313" key="3">
    <source>
        <dbReference type="EMBL" id="CAL6086085.1"/>
    </source>
</evidence>
<reference evidence="3 4" key="2">
    <citation type="submission" date="2024-07" db="EMBL/GenBank/DDBJ databases">
        <authorList>
            <person name="Akdeniz Z."/>
        </authorList>
    </citation>
    <scope>NUCLEOTIDE SEQUENCE [LARGE SCALE GENOMIC DNA]</scope>
</reference>
<evidence type="ECO:0000313" key="2">
    <source>
        <dbReference type="EMBL" id="CAI9924291.1"/>
    </source>
</evidence>
<dbReference type="EMBL" id="CATOUU010000309">
    <property type="protein sequence ID" value="CAI9924291.1"/>
    <property type="molecule type" value="Genomic_DNA"/>
</dbReference>
<dbReference type="EMBL" id="CAXDID020000390">
    <property type="protein sequence ID" value="CAL6086085.1"/>
    <property type="molecule type" value="Genomic_DNA"/>
</dbReference>
<evidence type="ECO:0000313" key="4">
    <source>
        <dbReference type="Proteomes" id="UP001642409"/>
    </source>
</evidence>
<sequence length="148" mass="17350">MKCHILKELQQLLNQQENIMSNLHKLERKLQYSENSQWTQHEHHLFMTPGVKLVCEQFSLFSQILLVGVFIIQNSLIIHILFLLRKLTQRRELKDCLAFTKIQPKIQCASTKVTSRLGLLDNKSRSFQLCTVHQFNEVSKVLELYGNS</sequence>
<dbReference type="Proteomes" id="UP001642409">
    <property type="component" value="Unassembled WGS sequence"/>
</dbReference>
<evidence type="ECO:0000256" key="1">
    <source>
        <dbReference type="SAM" id="Phobius"/>
    </source>
</evidence>
<dbReference type="AlphaFoldDB" id="A0AA86NT10"/>
<keyword evidence="1" id="KW-0812">Transmembrane</keyword>
<keyword evidence="4" id="KW-1185">Reference proteome</keyword>
<organism evidence="2">
    <name type="scientific">Hexamita inflata</name>
    <dbReference type="NCBI Taxonomy" id="28002"/>
    <lineage>
        <taxon>Eukaryota</taxon>
        <taxon>Metamonada</taxon>
        <taxon>Diplomonadida</taxon>
        <taxon>Hexamitidae</taxon>
        <taxon>Hexamitinae</taxon>
        <taxon>Hexamita</taxon>
    </lineage>
</organism>
<feature type="transmembrane region" description="Helical" evidence="1">
    <location>
        <begin position="60"/>
        <end position="84"/>
    </location>
</feature>
<proteinExistence type="predicted"/>
<comment type="caution">
    <text evidence="2">The sequence shown here is derived from an EMBL/GenBank/DDBJ whole genome shotgun (WGS) entry which is preliminary data.</text>
</comment>
<accession>A0AA86NT10</accession>
<name>A0AA86NT10_9EUKA</name>
<keyword evidence="1" id="KW-1133">Transmembrane helix</keyword>
<reference evidence="2" key="1">
    <citation type="submission" date="2023-06" db="EMBL/GenBank/DDBJ databases">
        <authorList>
            <person name="Kurt Z."/>
        </authorList>
    </citation>
    <scope>NUCLEOTIDE SEQUENCE</scope>
</reference>
<gene>
    <name evidence="2" type="ORF">HINF_LOCUS11936</name>
    <name evidence="3" type="ORF">HINF_LOCUS62992</name>
</gene>